<dbReference type="InterPro" id="IPR050320">
    <property type="entry name" value="N5-glutamine_MTase"/>
</dbReference>
<gene>
    <name evidence="7" type="ORF">RFM42_24010</name>
</gene>
<dbReference type="PANTHER" id="PTHR18895:SF74">
    <property type="entry name" value="MTRF1L RELEASE FACTOR GLUTAMINE METHYLTRANSFERASE"/>
    <property type="match status" value="1"/>
</dbReference>
<evidence type="ECO:0000256" key="4">
    <source>
        <dbReference type="ARBA" id="ARBA00022691"/>
    </source>
</evidence>
<dbReference type="RefSeq" id="WP_320251396.1">
    <property type="nucleotide sequence ID" value="NZ_JAVIIQ010000011.1"/>
</dbReference>
<dbReference type="Gene3D" id="3.40.50.150">
    <property type="entry name" value="Vaccinia Virus protein VP39"/>
    <property type="match status" value="1"/>
</dbReference>
<dbReference type="PANTHER" id="PTHR18895">
    <property type="entry name" value="HEMK METHYLTRANSFERASE"/>
    <property type="match status" value="1"/>
</dbReference>
<evidence type="ECO:0000313" key="7">
    <source>
        <dbReference type="EMBL" id="MDX8534078.1"/>
    </source>
</evidence>
<comment type="caution">
    <text evidence="7">The sequence shown here is derived from an EMBL/GenBank/DDBJ whole genome shotgun (WGS) entry which is preliminary data.</text>
</comment>
<sequence length="230" mass="24820">MSREISVEDAYHKGHTSFMGLELLVGPGALVPRPETELLGATALDALDQLRISEPRIVDMCCGAGNLACAIAHYAPAARIWASDLTDGCVDVSRRNVAFHGLAGRITVHQGDLFEAFSGLELAGTIDMIVCNPPYISEKRLEGDRSHLTELEPREAFAAGPYGLSIHMRVIKDAQHYLRPGGILLFEVGLGQDRQVMGLLDRSKAYENIGAISNEAGEGRVVVAHMKSAD</sequence>
<keyword evidence="2 7" id="KW-0489">Methyltransferase</keyword>
<evidence type="ECO:0000256" key="2">
    <source>
        <dbReference type="ARBA" id="ARBA00022603"/>
    </source>
</evidence>
<dbReference type="InterPro" id="IPR029063">
    <property type="entry name" value="SAM-dependent_MTases_sf"/>
</dbReference>
<dbReference type="InterPro" id="IPR004556">
    <property type="entry name" value="HemK-like"/>
</dbReference>
<keyword evidence="4" id="KW-0949">S-adenosyl-L-methionine</keyword>
<dbReference type="CDD" id="cd02440">
    <property type="entry name" value="AdoMet_MTases"/>
    <property type="match status" value="1"/>
</dbReference>
<accession>A0ABU5A8Q1</accession>
<comment type="catalytic activity">
    <reaction evidence="5">
        <text>L-glutaminyl-[peptide chain release factor] + S-adenosyl-L-methionine = N(5)-methyl-L-glutaminyl-[peptide chain release factor] + S-adenosyl-L-homocysteine + H(+)</text>
        <dbReference type="Rhea" id="RHEA:42896"/>
        <dbReference type="Rhea" id="RHEA-COMP:10271"/>
        <dbReference type="Rhea" id="RHEA-COMP:10272"/>
        <dbReference type="ChEBI" id="CHEBI:15378"/>
        <dbReference type="ChEBI" id="CHEBI:30011"/>
        <dbReference type="ChEBI" id="CHEBI:57856"/>
        <dbReference type="ChEBI" id="CHEBI:59789"/>
        <dbReference type="ChEBI" id="CHEBI:61891"/>
        <dbReference type="EC" id="2.1.1.297"/>
    </reaction>
</comment>
<protein>
    <recommendedName>
        <fullName evidence="1">peptide chain release factor N(5)-glutamine methyltransferase</fullName>
        <ecNumber evidence="1">2.1.1.297</ecNumber>
    </recommendedName>
</protein>
<feature type="domain" description="Methyltransferase small" evidence="6">
    <location>
        <begin position="53"/>
        <end position="140"/>
    </location>
</feature>
<dbReference type="PROSITE" id="PS00092">
    <property type="entry name" value="N6_MTASE"/>
    <property type="match status" value="1"/>
</dbReference>
<dbReference type="InterPro" id="IPR007848">
    <property type="entry name" value="Small_mtfrase_dom"/>
</dbReference>
<dbReference type="NCBIfam" id="TIGR00536">
    <property type="entry name" value="hemK_fam"/>
    <property type="match status" value="1"/>
</dbReference>
<dbReference type="EC" id="2.1.1.297" evidence="1"/>
<evidence type="ECO:0000313" key="8">
    <source>
        <dbReference type="Proteomes" id="UP001285154"/>
    </source>
</evidence>
<dbReference type="GO" id="GO:0008168">
    <property type="term" value="F:methyltransferase activity"/>
    <property type="evidence" value="ECO:0007669"/>
    <property type="project" value="UniProtKB-KW"/>
</dbReference>
<name>A0ABU5A8Q1_9HYPH</name>
<proteinExistence type="predicted"/>
<evidence type="ECO:0000259" key="6">
    <source>
        <dbReference type="Pfam" id="PF05175"/>
    </source>
</evidence>
<keyword evidence="3 7" id="KW-0808">Transferase</keyword>
<dbReference type="InterPro" id="IPR002052">
    <property type="entry name" value="DNA_methylase_N6_adenine_CS"/>
</dbReference>
<evidence type="ECO:0000256" key="5">
    <source>
        <dbReference type="ARBA" id="ARBA00048391"/>
    </source>
</evidence>
<evidence type="ECO:0000256" key="1">
    <source>
        <dbReference type="ARBA" id="ARBA00012771"/>
    </source>
</evidence>
<organism evidence="7 8">
    <name type="scientific">Mesorhizobium vachelliae</name>
    <dbReference type="NCBI Taxonomy" id="3072309"/>
    <lineage>
        <taxon>Bacteria</taxon>
        <taxon>Pseudomonadati</taxon>
        <taxon>Pseudomonadota</taxon>
        <taxon>Alphaproteobacteria</taxon>
        <taxon>Hyphomicrobiales</taxon>
        <taxon>Phyllobacteriaceae</taxon>
        <taxon>Mesorhizobium</taxon>
    </lineage>
</organism>
<dbReference type="EMBL" id="JAVIIQ010000011">
    <property type="protein sequence ID" value="MDX8534078.1"/>
    <property type="molecule type" value="Genomic_DNA"/>
</dbReference>
<evidence type="ECO:0000256" key="3">
    <source>
        <dbReference type="ARBA" id="ARBA00022679"/>
    </source>
</evidence>
<dbReference type="Proteomes" id="UP001285154">
    <property type="component" value="Unassembled WGS sequence"/>
</dbReference>
<reference evidence="7 8" key="1">
    <citation type="submission" date="2023-08" db="EMBL/GenBank/DDBJ databases">
        <title>Implementing the SeqCode for naming new Mesorhizobium species isolated from Vachellia karroo root nodules.</title>
        <authorList>
            <person name="Van Lill M."/>
        </authorList>
    </citation>
    <scope>NUCLEOTIDE SEQUENCE [LARGE SCALE GENOMIC DNA]</scope>
    <source>
        <strain evidence="7 8">VK25D</strain>
    </source>
</reference>
<dbReference type="SUPFAM" id="SSF53335">
    <property type="entry name" value="S-adenosyl-L-methionine-dependent methyltransferases"/>
    <property type="match status" value="1"/>
</dbReference>
<dbReference type="Pfam" id="PF05175">
    <property type="entry name" value="MTS"/>
    <property type="match status" value="1"/>
</dbReference>
<keyword evidence="8" id="KW-1185">Reference proteome</keyword>
<dbReference type="GO" id="GO:0032259">
    <property type="term" value="P:methylation"/>
    <property type="evidence" value="ECO:0007669"/>
    <property type="project" value="UniProtKB-KW"/>
</dbReference>